<dbReference type="EMBL" id="CP002770">
    <property type="protein sequence ID" value="AEG16707.1"/>
    <property type="molecule type" value="Genomic_DNA"/>
</dbReference>
<evidence type="ECO:0000313" key="3">
    <source>
        <dbReference type="Proteomes" id="UP000009229"/>
    </source>
</evidence>
<keyword evidence="3" id="KW-1185">Reference proteome</keyword>
<dbReference type="RefSeq" id="WP_013824213.1">
    <property type="nucleotide sequence ID" value="NC_015573.1"/>
</dbReference>
<protein>
    <submittedName>
        <fullName evidence="2">Uncharacterized protein</fullName>
    </submittedName>
</protein>
<proteinExistence type="predicted"/>
<reference evidence="3" key="1">
    <citation type="submission" date="2011-05" db="EMBL/GenBank/DDBJ databases">
        <title>Complete sequence of Desulfotomaculum kuznetsovii DSM 6115.</title>
        <authorList>
            <person name="Lucas S."/>
            <person name="Han J."/>
            <person name="Lapidus A."/>
            <person name="Cheng J.-F."/>
            <person name="Goodwin L."/>
            <person name="Pitluck S."/>
            <person name="Peters L."/>
            <person name="Mikhailova N."/>
            <person name="Lu M."/>
            <person name="Saunders E."/>
            <person name="Han C."/>
            <person name="Tapia R."/>
            <person name="Land M."/>
            <person name="Hauser L."/>
            <person name="Kyrpides N."/>
            <person name="Ivanova N."/>
            <person name="Pagani I."/>
            <person name="Nazina T."/>
            <person name="Ivanova A."/>
            <person name="Parshina S."/>
            <person name="Kuever J."/>
            <person name="Muyzer G."/>
            <person name="Plugge C."/>
            <person name="Stams A."/>
            <person name="Woyke T."/>
        </authorList>
    </citation>
    <scope>NUCLEOTIDE SEQUENCE [LARGE SCALE GENOMIC DNA]</scope>
    <source>
        <strain evidence="3">DSM 6115 / VKM B-1805 / 17</strain>
    </source>
</reference>
<feature type="transmembrane region" description="Helical" evidence="1">
    <location>
        <begin position="15"/>
        <end position="40"/>
    </location>
</feature>
<gene>
    <name evidence="2" type="ordered locus">Desku_3217</name>
</gene>
<keyword evidence="1" id="KW-0812">Transmembrane</keyword>
<accession>A0AAU8PQJ0</accession>
<dbReference type="KEGG" id="dku:Desku_3217"/>
<evidence type="ECO:0000256" key="1">
    <source>
        <dbReference type="SAM" id="Phobius"/>
    </source>
</evidence>
<evidence type="ECO:0000313" key="2">
    <source>
        <dbReference type="EMBL" id="AEG16707.1"/>
    </source>
</evidence>
<dbReference type="AlphaFoldDB" id="A0AAU8PQJ0"/>
<dbReference type="Proteomes" id="UP000009229">
    <property type="component" value="Chromosome"/>
</dbReference>
<keyword evidence="1" id="KW-1133">Transmembrane helix</keyword>
<sequence>MPLSLVKKAAARCGLALMTLVLAPLAGLVFGLLLAVAFLFGKGGEESSSALGGREELL</sequence>
<keyword evidence="1" id="KW-0472">Membrane</keyword>
<name>A0AAU8PQJ0_DESK7</name>
<organism evidence="2 3">
    <name type="scientific">Desulfofundulus kuznetsovii (strain DSM 6115 / VKM B-1805 / 17)</name>
    <name type="common">Desulfotomaculum kuznetsovii</name>
    <dbReference type="NCBI Taxonomy" id="760568"/>
    <lineage>
        <taxon>Bacteria</taxon>
        <taxon>Bacillati</taxon>
        <taxon>Bacillota</taxon>
        <taxon>Clostridia</taxon>
        <taxon>Eubacteriales</taxon>
        <taxon>Peptococcaceae</taxon>
        <taxon>Desulfofundulus</taxon>
    </lineage>
</organism>